<evidence type="ECO:0000313" key="2">
    <source>
        <dbReference type="EMBL" id="TGK09868.1"/>
    </source>
</evidence>
<keyword evidence="1" id="KW-1133">Transmembrane helix</keyword>
<organism evidence="2 3">
    <name type="scientific">Leptospira fletcheri</name>
    <dbReference type="NCBI Taxonomy" id="2484981"/>
    <lineage>
        <taxon>Bacteria</taxon>
        <taxon>Pseudomonadati</taxon>
        <taxon>Spirochaetota</taxon>
        <taxon>Spirochaetia</taxon>
        <taxon>Leptospirales</taxon>
        <taxon>Leptospiraceae</taxon>
        <taxon>Leptospira</taxon>
    </lineage>
</organism>
<proteinExistence type="predicted"/>
<evidence type="ECO:0000256" key="1">
    <source>
        <dbReference type="SAM" id="Phobius"/>
    </source>
</evidence>
<protein>
    <submittedName>
        <fullName evidence="2">Uncharacterized protein</fullName>
    </submittedName>
</protein>
<dbReference type="Proteomes" id="UP000298458">
    <property type="component" value="Unassembled WGS sequence"/>
</dbReference>
<reference evidence="2" key="1">
    <citation type="journal article" date="2019" name="PLoS Negl. Trop. Dis.">
        <title>Revisiting the worldwide diversity of Leptospira species in the environment.</title>
        <authorList>
            <person name="Vincent A.T."/>
            <person name="Schiettekatte O."/>
            <person name="Bourhy P."/>
            <person name="Veyrier F.J."/>
            <person name="Picardeau M."/>
        </authorList>
    </citation>
    <scope>NUCLEOTIDE SEQUENCE [LARGE SCALE GENOMIC DNA]</scope>
    <source>
        <strain evidence="2">SSW15</strain>
    </source>
</reference>
<dbReference type="OrthoDB" id="344963at2"/>
<keyword evidence="3" id="KW-1185">Reference proteome</keyword>
<keyword evidence="1" id="KW-0472">Membrane</keyword>
<dbReference type="RefSeq" id="WP_135768232.1">
    <property type="nucleotide sequence ID" value="NZ_RQET01000008.1"/>
</dbReference>
<comment type="caution">
    <text evidence="2">The sequence shown here is derived from an EMBL/GenBank/DDBJ whole genome shotgun (WGS) entry which is preliminary data.</text>
</comment>
<accession>A0A4R9GDF9</accession>
<dbReference type="AlphaFoldDB" id="A0A4R9GDF9"/>
<name>A0A4R9GDF9_9LEPT</name>
<evidence type="ECO:0000313" key="3">
    <source>
        <dbReference type="Proteomes" id="UP000298458"/>
    </source>
</evidence>
<feature type="transmembrane region" description="Helical" evidence="1">
    <location>
        <begin position="33"/>
        <end position="55"/>
    </location>
</feature>
<sequence length="163" mass="17451">MNLQIVFLAFFAILGLLISSVCGFLAGNYVTHVLFITLLSTIGMAGFGFGVYTILEMKVPEFLDFLRNLTGSYSSSHEETGGEGGANNLYGERLDGDMSSVNFESAGGGDEGRAAAVAGIPRRKTEKFGDHIMVENIAIKNEPKLMAEAIRTMLAKDDGGSEK</sequence>
<dbReference type="EMBL" id="RQET01000008">
    <property type="protein sequence ID" value="TGK09868.1"/>
    <property type="molecule type" value="Genomic_DNA"/>
</dbReference>
<keyword evidence="1" id="KW-0812">Transmembrane</keyword>
<gene>
    <name evidence="2" type="ORF">EHO60_10885</name>
</gene>